<dbReference type="Proteomes" id="UP001328107">
    <property type="component" value="Unassembled WGS sequence"/>
</dbReference>
<sequence length="62" mass="7334">FPCFNFNPIHGKMKRQHRDYLCCNKNCAECSHCHYRRTEENERSCDTSIKSSSRKCVGCSTW</sequence>
<protein>
    <submittedName>
        <fullName evidence="1">Uncharacterized protein</fullName>
    </submittedName>
</protein>
<feature type="non-terminal residue" evidence="1">
    <location>
        <position position="1"/>
    </location>
</feature>
<name>A0AAN4Z726_9BILA</name>
<dbReference type="EMBL" id="BTRK01000002">
    <property type="protein sequence ID" value="GMR35371.1"/>
    <property type="molecule type" value="Genomic_DNA"/>
</dbReference>
<accession>A0AAN4Z726</accession>
<evidence type="ECO:0000313" key="2">
    <source>
        <dbReference type="Proteomes" id="UP001328107"/>
    </source>
</evidence>
<reference evidence="2" key="1">
    <citation type="submission" date="2022-10" db="EMBL/GenBank/DDBJ databases">
        <title>Genome assembly of Pristionchus species.</title>
        <authorList>
            <person name="Yoshida K."/>
            <person name="Sommer R.J."/>
        </authorList>
    </citation>
    <scope>NUCLEOTIDE SEQUENCE [LARGE SCALE GENOMIC DNA]</scope>
    <source>
        <strain evidence="2">RS5460</strain>
    </source>
</reference>
<proteinExistence type="predicted"/>
<evidence type="ECO:0000313" key="1">
    <source>
        <dbReference type="EMBL" id="GMR35371.1"/>
    </source>
</evidence>
<comment type="caution">
    <text evidence="1">The sequence shown here is derived from an EMBL/GenBank/DDBJ whole genome shotgun (WGS) entry which is preliminary data.</text>
</comment>
<keyword evidence="2" id="KW-1185">Reference proteome</keyword>
<organism evidence="1 2">
    <name type="scientific">Pristionchus mayeri</name>
    <dbReference type="NCBI Taxonomy" id="1317129"/>
    <lineage>
        <taxon>Eukaryota</taxon>
        <taxon>Metazoa</taxon>
        <taxon>Ecdysozoa</taxon>
        <taxon>Nematoda</taxon>
        <taxon>Chromadorea</taxon>
        <taxon>Rhabditida</taxon>
        <taxon>Rhabditina</taxon>
        <taxon>Diplogasteromorpha</taxon>
        <taxon>Diplogasteroidea</taxon>
        <taxon>Neodiplogasteridae</taxon>
        <taxon>Pristionchus</taxon>
    </lineage>
</organism>
<dbReference type="AlphaFoldDB" id="A0AAN4Z726"/>
<gene>
    <name evidence="1" type="ORF">PMAYCL1PPCAC_05566</name>
</gene>